<accession>A0A922TP59</accession>
<name>A0A922TP59_9LACO</name>
<feature type="domain" description="Nitroreductase" evidence="8">
    <location>
        <begin position="16"/>
        <end position="200"/>
    </location>
</feature>
<dbReference type="Pfam" id="PF00881">
    <property type="entry name" value="Nitroreductase"/>
    <property type="match status" value="1"/>
</dbReference>
<keyword evidence="3" id="KW-0285">Flavoprotein</keyword>
<evidence type="ECO:0000313" key="10">
    <source>
        <dbReference type="Proteomes" id="UP000051085"/>
    </source>
</evidence>
<evidence type="ECO:0000256" key="2">
    <source>
        <dbReference type="ARBA" id="ARBA00007118"/>
    </source>
</evidence>
<dbReference type="PANTHER" id="PTHR23026:SF125">
    <property type="entry name" value="OXYGEN-INSENSITIVE NAD(P)H NITROREDUCTASE"/>
    <property type="match status" value="1"/>
</dbReference>
<dbReference type="CDD" id="cd02149">
    <property type="entry name" value="NfsB-like"/>
    <property type="match status" value="1"/>
</dbReference>
<keyword evidence="5" id="KW-0521">NADP</keyword>
<gene>
    <name evidence="9" type="ORF">FD34_GL001156</name>
</gene>
<dbReference type="InterPro" id="IPR000415">
    <property type="entry name" value="Nitroreductase-like"/>
</dbReference>
<evidence type="ECO:0000256" key="1">
    <source>
        <dbReference type="ARBA" id="ARBA00001917"/>
    </source>
</evidence>
<keyword evidence="7" id="KW-0520">NAD</keyword>
<dbReference type="InterPro" id="IPR050627">
    <property type="entry name" value="Nitroreductase/BluB"/>
</dbReference>
<evidence type="ECO:0000256" key="4">
    <source>
        <dbReference type="ARBA" id="ARBA00022643"/>
    </source>
</evidence>
<dbReference type="AlphaFoldDB" id="A0A922TP59"/>
<proteinExistence type="inferred from homology"/>
<evidence type="ECO:0000313" key="9">
    <source>
        <dbReference type="EMBL" id="KRM38028.1"/>
    </source>
</evidence>
<dbReference type="GO" id="GO:0005829">
    <property type="term" value="C:cytosol"/>
    <property type="evidence" value="ECO:0007669"/>
    <property type="project" value="TreeGrafter"/>
</dbReference>
<organism evidence="9 10">
    <name type="scientific">Limosilactobacillus pontis DSM 8475</name>
    <dbReference type="NCBI Taxonomy" id="1423794"/>
    <lineage>
        <taxon>Bacteria</taxon>
        <taxon>Bacillati</taxon>
        <taxon>Bacillota</taxon>
        <taxon>Bacilli</taxon>
        <taxon>Lactobacillales</taxon>
        <taxon>Lactobacillaceae</taxon>
        <taxon>Limosilactobacillus</taxon>
    </lineage>
</organism>
<dbReference type="PANTHER" id="PTHR23026">
    <property type="entry name" value="NADPH NITROREDUCTASE"/>
    <property type="match status" value="1"/>
</dbReference>
<dbReference type="InterPro" id="IPR033878">
    <property type="entry name" value="NfsB-like"/>
</dbReference>
<evidence type="ECO:0000256" key="5">
    <source>
        <dbReference type="ARBA" id="ARBA00022857"/>
    </source>
</evidence>
<dbReference type="InterPro" id="IPR029479">
    <property type="entry name" value="Nitroreductase"/>
</dbReference>
<dbReference type="GO" id="GO:0046256">
    <property type="term" value="P:2,4,6-trinitrotoluene catabolic process"/>
    <property type="evidence" value="ECO:0007669"/>
    <property type="project" value="TreeGrafter"/>
</dbReference>
<comment type="caution">
    <text evidence="9">The sequence shown here is derived from an EMBL/GenBank/DDBJ whole genome shotgun (WGS) entry which is preliminary data.</text>
</comment>
<keyword evidence="4" id="KW-0288">FMN</keyword>
<evidence type="ECO:0000259" key="8">
    <source>
        <dbReference type="Pfam" id="PF00881"/>
    </source>
</evidence>
<dbReference type="GO" id="GO:0046857">
    <property type="term" value="F:oxidoreductase activity, acting on other nitrogenous compounds as donors, with NAD or NADP as acceptor"/>
    <property type="evidence" value="ECO:0007669"/>
    <property type="project" value="TreeGrafter"/>
</dbReference>
<comment type="similarity">
    <text evidence="2">Belongs to the nitroreductase family.</text>
</comment>
<sequence>MNKEAIRQQIVDTANRRYATKKYDPHKHIDPADWQTILEAGRLSPSSFGYEPWKFILINSPQVKEDIRPFAWGVANSLNGADKLLLILARTDVTYDSDYVRGLVEGLHHHQFSPDSKASQSFKHFQERDMAINNDRERFDWASKQTYIAMANMMTAAAELDIDSCPLEGFNYQKMDDYLTTHGIIDPKHWRASVMVSFGYRDQPIKPKVRQPLDQIYEELN</sequence>
<evidence type="ECO:0000256" key="3">
    <source>
        <dbReference type="ARBA" id="ARBA00022630"/>
    </source>
</evidence>
<dbReference type="GeneID" id="87979582"/>
<dbReference type="Proteomes" id="UP000051085">
    <property type="component" value="Unassembled WGS sequence"/>
</dbReference>
<evidence type="ECO:0000256" key="6">
    <source>
        <dbReference type="ARBA" id="ARBA00023002"/>
    </source>
</evidence>
<keyword evidence="6" id="KW-0560">Oxidoreductase</keyword>
<evidence type="ECO:0000256" key="7">
    <source>
        <dbReference type="ARBA" id="ARBA00023027"/>
    </source>
</evidence>
<comment type="cofactor">
    <cofactor evidence="1">
        <name>FMN</name>
        <dbReference type="ChEBI" id="CHEBI:58210"/>
    </cofactor>
</comment>
<dbReference type="EMBL" id="AZGO01000003">
    <property type="protein sequence ID" value="KRM38028.1"/>
    <property type="molecule type" value="Genomic_DNA"/>
</dbReference>
<dbReference type="RefSeq" id="WP_057805683.1">
    <property type="nucleotide sequence ID" value="NZ_AZGO01000003.1"/>
</dbReference>
<dbReference type="Gene3D" id="3.40.109.10">
    <property type="entry name" value="NADH Oxidase"/>
    <property type="match status" value="1"/>
</dbReference>
<dbReference type="SUPFAM" id="SSF55469">
    <property type="entry name" value="FMN-dependent nitroreductase-like"/>
    <property type="match status" value="1"/>
</dbReference>
<reference evidence="9 10" key="1">
    <citation type="journal article" date="2015" name="Genome Announc.">
        <title>Expanding the biotechnology potential of lactobacilli through comparative genomics of 213 strains and associated genera.</title>
        <authorList>
            <person name="Sun Z."/>
            <person name="Harris H.M."/>
            <person name="McCann A."/>
            <person name="Guo C."/>
            <person name="Argimon S."/>
            <person name="Zhang W."/>
            <person name="Yang X."/>
            <person name="Jeffery I.B."/>
            <person name="Cooney J.C."/>
            <person name="Kagawa T.F."/>
            <person name="Liu W."/>
            <person name="Song Y."/>
            <person name="Salvetti E."/>
            <person name="Wrobel A."/>
            <person name="Rasinkangas P."/>
            <person name="Parkhill J."/>
            <person name="Rea M.C."/>
            <person name="O'Sullivan O."/>
            <person name="Ritari J."/>
            <person name="Douillard F.P."/>
            <person name="Paul Ross R."/>
            <person name="Yang R."/>
            <person name="Briner A.E."/>
            <person name="Felis G.E."/>
            <person name="de Vos W.M."/>
            <person name="Barrangou R."/>
            <person name="Klaenhammer T.R."/>
            <person name="Caufield P.W."/>
            <person name="Cui Y."/>
            <person name="Zhang H."/>
            <person name="O'Toole P.W."/>
        </authorList>
    </citation>
    <scope>NUCLEOTIDE SEQUENCE [LARGE SCALE GENOMIC DNA]</scope>
    <source>
        <strain evidence="9 10">DSM 8475</strain>
    </source>
</reference>
<protein>
    <submittedName>
        <fullName evidence="9">NADPH-flavin oxidoreductase</fullName>
    </submittedName>
</protein>